<dbReference type="GO" id="GO:0003723">
    <property type="term" value="F:RNA binding"/>
    <property type="evidence" value="ECO:0007669"/>
    <property type="project" value="UniProtKB-UniRule"/>
</dbReference>
<dbReference type="Pfam" id="PF08206">
    <property type="entry name" value="OB_RNB"/>
    <property type="match status" value="1"/>
</dbReference>
<gene>
    <name evidence="8" type="primary">rnr</name>
    <name evidence="11" type="ORF">RT41_GL000700</name>
</gene>
<sequence length="838" mass="94869">MSVLTKKRKKMKLREKIIEDLNKNPERAFSIEELSIELHLNKAKDFKSFVKTVASLEGEGLLQFTDEGKIRLAGAPIKEKTKALINGIFHAHANGFGFVTIDAEEDDVFIPKGKTKLALDGDEVEIELTKNSNPLKAQSAEGQVSQILQRHIHQVVGLFTAFGKKEANESGALGYITSRNKKLPFRILVSSDGLKPEDKSVIRVEIKHYPTKKYPETMVGLATEIIGKDSDTGIDVLEILASMDIRSEFPKDVIDQANAIPPEVKASDAIGRVDYRDEITFTIDGADAKDLDDAVHAKRLENGNFELGVHIADVSHYVTEGSPLDREAYERGTSVYVTDRVVPMLPERLSNGICSLNPRLNRLTQSCVMEITPDGRVVNYQISQSIIKTKERMTYDDVNLMIAGDPEALKKYDDIAESVSVMTELHAILEKMRQRRGAINFDTVEAKIIVNDKGLPIEIRKRQRGVAERMIESFMLAANETIATDFEKRQLPFIYRIHEHPKEERLQRFIDFASTFGIKVSGTANHMTQEALQEFLKKAKGTPGEVVLSTMLLRSMQQARYSETNAGHFGLAANNYTHFTSPIRRYPDLLVHRLIRVMDHPTEKEIDKWDERIPEMAQHTSNRERRAVDAEREVEKMKKAEFMERHVGEEFDGIIASVTRFGMFVELQNTVEGLVHISTIKNDFMTYQERSLSLVGERSGKVFRIGQPIKIKVTRADKMTGDIDFEYLPSDFDLVEKVSKGNKKGRSKRKGQWKDKGQTSDRKNQQKQGSQKNKRHEHSTSKERSQSSDYLVSSRKNKNKNGSKAAHPYTIRSRDSAPKLDGGKKNANQSPKNRKKRS</sequence>
<evidence type="ECO:0000256" key="8">
    <source>
        <dbReference type="HAMAP-Rule" id="MF_01895"/>
    </source>
</evidence>
<comment type="subcellular location">
    <subcellularLocation>
        <location evidence="2 8">Cytoplasm</location>
    </subcellularLocation>
</comment>
<dbReference type="InterPro" id="IPR004476">
    <property type="entry name" value="RNase_II/RNase_R"/>
</dbReference>
<accession>A0A2A5RNJ0</accession>
<evidence type="ECO:0000313" key="12">
    <source>
        <dbReference type="Proteomes" id="UP000218181"/>
    </source>
</evidence>
<keyword evidence="6 8" id="KW-0269">Exonuclease</keyword>
<feature type="compositionally biased region" description="Basic and acidic residues" evidence="9">
    <location>
        <begin position="812"/>
        <end position="824"/>
    </location>
</feature>
<proteinExistence type="inferred from homology"/>
<dbReference type="Pfam" id="PF00575">
    <property type="entry name" value="S1"/>
    <property type="match status" value="1"/>
</dbReference>
<feature type="compositionally biased region" description="Basic and acidic residues" evidence="9">
    <location>
        <begin position="752"/>
        <end position="764"/>
    </location>
</feature>
<dbReference type="Proteomes" id="UP000218181">
    <property type="component" value="Unassembled WGS sequence"/>
</dbReference>
<feature type="compositionally biased region" description="Basic residues" evidence="9">
    <location>
        <begin position="740"/>
        <end position="751"/>
    </location>
</feature>
<dbReference type="PROSITE" id="PS50126">
    <property type="entry name" value="S1"/>
    <property type="match status" value="1"/>
</dbReference>
<dbReference type="PROSITE" id="PS01175">
    <property type="entry name" value="RIBONUCLEASE_II"/>
    <property type="match status" value="1"/>
</dbReference>
<evidence type="ECO:0000256" key="7">
    <source>
        <dbReference type="ARBA" id="ARBA00022884"/>
    </source>
</evidence>
<dbReference type="CDD" id="cd04471">
    <property type="entry name" value="S1_RNase_R"/>
    <property type="match status" value="1"/>
</dbReference>
<dbReference type="SUPFAM" id="SSF50249">
    <property type="entry name" value="Nucleic acid-binding proteins"/>
    <property type="match status" value="4"/>
</dbReference>
<feature type="region of interest" description="Disordered" evidence="9">
    <location>
        <begin position="739"/>
        <end position="838"/>
    </location>
</feature>
<keyword evidence="4 8" id="KW-0540">Nuclease</keyword>
<comment type="caution">
    <text evidence="11">The sequence shown here is derived from an EMBL/GenBank/DDBJ whole genome shotgun (WGS) entry which is preliminary data.</text>
</comment>
<dbReference type="InterPro" id="IPR001900">
    <property type="entry name" value="RNase_II/R"/>
</dbReference>
<keyword evidence="7 8" id="KW-0694">RNA-binding</keyword>
<dbReference type="Pfam" id="PF17876">
    <property type="entry name" value="CSD2"/>
    <property type="match status" value="1"/>
</dbReference>
<dbReference type="SMART" id="SM00316">
    <property type="entry name" value="S1"/>
    <property type="match status" value="1"/>
</dbReference>
<dbReference type="InterPro" id="IPR022966">
    <property type="entry name" value="RNase_II/R_CS"/>
</dbReference>
<name>A0A2A5RNJ0_9LACT</name>
<evidence type="ECO:0000313" key="11">
    <source>
        <dbReference type="EMBL" id="PCS00910.1"/>
    </source>
</evidence>
<comment type="similarity">
    <text evidence="8">Belongs to the RNR ribonuclease family. RNase R subfamily.</text>
</comment>
<keyword evidence="3 8" id="KW-0963">Cytoplasm</keyword>
<dbReference type="PANTHER" id="PTHR23355">
    <property type="entry name" value="RIBONUCLEASE"/>
    <property type="match status" value="1"/>
</dbReference>
<dbReference type="EC" id="3.1.13.1" evidence="8"/>
<dbReference type="AlphaFoldDB" id="A0A2A5RNJ0"/>
<dbReference type="PANTHER" id="PTHR23355:SF9">
    <property type="entry name" value="DIS3-LIKE EXONUCLEASE 2"/>
    <property type="match status" value="1"/>
</dbReference>
<evidence type="ECO:0000256" key="4">
    <source>
        <dbReference type="ARBA" id="ARBA00022722"/>
    </source>
</evidence>
<dbReference type="SMART" id="SM00955">
    <property type="entry name" value="RNB"/>
    <property type="match status" value="1"/>
</dbReference>
<dbReference type="InterPro" id="IPR050180">
    <property type="entry name" value="RNR_Ribonuclease"/>
</dbReference>
<comment type="function">
    <text evidence="8">3'-5' exoribonuclease that releases 5'-nucleoside monophosphates and is involved in maturation of structured RNAs.</text>
</comment>
<dbReference type="GO" id="GO:0006402">
    <property type="term" value="P:mRNA catabolic process"/>
    <property type="evidence" value="ECO:0007669"/>
    <property type="project" value="TreeGrafter"/>
</dbReference>
<dbReference type="InterPro" id="IPR011805">
    <property type="entry name" value="RNase_R"/>
</dbReference>
<feature type="domain" description="S1 motif" evidence="10">
    <location>
        <begin position="648"/>
        <end position="728"/>
    </location>
</feature>
<dbReference type="HAMAP" id="MF_01895">
    <property type="entry name" value="RNase_R"/>
    <property type="match status" value="1"/>
</dbReference>
<dbReference type="InterPro" id="IPR003029">
    <property type="entry name" value="S1_domain"/>
</dbReference>
<evidence type="ECO:0000256" key="2">
    <source>
        <dbReference type="ARBA" id="ARBA00004496"/>
    </source>
</evidence>
<organism evidence="11 12">
    <name type="scientific">Lactococcus fujiensis JCM 16395</name>
    <dbReference type="NCBI Taxonomy" id="1291764"/>
    <lineage>
        <taxon>Bacteria</taxon>
        <taxon>Bacillati</taxon>
        <taxon>Bacillota</taxon>
        <taxon>Bacilli</taxon>
        <taxon>Lactobacillales</taxon>
        <taxon>Streptococcaceae</taxon>
        <taxon>Lactococcus</taxon>
    </lineage>
</organism>
<dbReference type="InterPro" id="IPR013223">
    <property type="entry name" value="RNase_B_OB_dom"/>
</dbReference>
<dbReference type="NCBIfam" id="TIGR00358">
    <property type="entry name" value="3_prime_RNase"/>
    <property type="match status" value="1"/>
</dbReference>
<evidence type="ECO:0000256" key="6">
    <source>
        <dbReference type="ARBA" id="ARBA00022839"/>
    </source>
</evidence>
<protein>
    <recommendedName>
        <fullName evidence="8">Ribonuclease R</fullName>
        <shortName evidence="8">RNase R</shortName>
        <ecNumber evidence="8">3.1.13.1</ecNumber>
    </recommendedName>
</protein>
<evidence type="ECO:0000256" key="5">
    <source>
        <dbReference type="ARBA" id="ARBA00022801"/>
    </source>
</evidence>
<evidence type="ECO:0000259" key="10">
    <source>
        <dbReference type="PROSITE" id="PS50126"/>
    </source>
</evidence>
<dbReference type="GO" id="GO:0005829">
    <property type="term" value="C:cytosol"/>
    <property type="evidence" value="ECO:0007669"/>
    <property type="project" value="TreeGrafter"/>
</dbReference>
<dbReference type="InterPro" id="IPR012340">
    <property type="entry name" value="NA-bd_OB-fold"/>
</dbReference>
<comment type="catalytic activity">
    <reaction evidence="1 8">
        <text>Exonucleolytic cleavage in the 3'- to 5'-direction to yield nucleoside 5'-phosphates.</text>
        <dbReference type="EC" id="3.1.13.1"/>
    </reaction>
</comment>
<dbReference type="GO" id="GO:0008859">
    <property type="term" value="F:exoribonuclease II activity"/>
    <property type="evidence" value="ECO:0007669"/>
    <property type="project" value="UniProtKB-UniRule"/>
</dbReference>
<keyword evidence="12" id="KW-1185">Reference proteome</keyword>
<dbReference type="EMBL" id="JXJU01000002">
    <property type="protein sequence ID" value="PCS00910.1"/>
    <property type="molecule type" value="Genomic_DNA"/>
</dbReference>
<evidence type="ECO:0000256" key="3">
    <source>
        <dbReference type="ARBA" id="ARBA00022490"/>
    </source>
</evidence>
<dbReference type="STRING" id="1291764.GCA_001311235_01243"/>
<reference evidence="11 12" key="1">
    <citation type="submission" date="2014-12" db="EMBL/GenBank/DDBJ databases">
        <title>Draft genome sequences of 10 type strains of Lactococcus.</title>
        <authorList>
            <person name="Sun Z."/>
            <person name="Zhong Z."/>
            <person name="Liu W."/>
            <person name="Zhang W."/>
            <person name="Zhang H."/>
        </authorList>
    </citation>
    <scope>NUCLEOTIDE SEQUENCE [LARGE SCALE GENOMIC DNA]</scope>
    <source>
        <strain evidence="11 12">JCM 16395</strain>
    </source>
</reference>
<keyword evidence="5 8" id="KW-0378">Hydrolase</keyword>
<dbReference type="InterPro" id="IPR040476">
    <property type="entry name" value="CSD2"/>
</dbReference>
<dbReference type="Gene3D" id="2.40.50.140">
    <property type="entry name" value="Nucleic acid-binding proteins"/>
    <property type="match status" value="2"/>
</dbReference>
<evidence type="ECO:0000256" key="9">
    <source>
        <dbReference type="SAM" id="MobiDB-lite"/>
    </source>
</evidence>
<evidence type="ECO:0000256" key="1">
    <source>
        <dbReference type="ARBA" id="ARBA00001849"/>
    </source>
</evidence>
<dbReference type="Pfam" id="PF00773">
    <property type="entry name" value="RNB"/>
    <property type="match status" value="1"/>
</dbReference>
<dbReference type="NCBIfam" id="TIGR02063">
    <property type="entry name" value="RNase_R"/>
    <property type="match status" value="1"/>
</dbReference>